<dbReference type="EMBL" id="JARBHB010000002">
    <property type="protein sequence ID" value="KAJ8893018.1"/>
    <property type="molecule type" value="Genomic_DNA"/>
</dbReference>
<feature type="region of interest" description="Disordered" evidence="2">
    <location>
        <begin position="1338"/>
        <end position="1385"/>
    </location>
</feature>
<evidence type="ECO:0000256" key="2">
    <source>
        <dbReference type="SAM" id="MobiDB-lite"/>
    </source>
</evidence>
<feature type="compositionally biased region" description="Basic and acidic residues" evidence="2">
    <location>
        <begin position="1425"/>
        <end position="1445"/>
    </location>
</feature>
<feature type="compositionally biased region" description="Basic and acidic residues" evidence="2">
    <location>
        <begin position="1072"/>
        <end position="1082"/>
    </location>
</feature>
<dbReference type="Proteomes" id="UP001159363">
    <property type="component" value="Chromosome 2"/>
</dbReference>
<gene>
    <name evidence="3" type="ORF">PR048_005599</name>
</gene>
<feature type="compositionally biased region" description="Low complexity" evidence="2">
    <location>
        <begin position="1352"/>
        <end position="1367"/>
    </location>
</feature>
<feature type="region of interest" description="Disordered" evidence="2">
    <location>
        <begin position="1240"/>
        <end position="1305"/>
    </location>
</feature>
<sequence length="1608" mass="186195">MSFRIHQRKHTEEAKRRGTMEGEEPFRPVEDHESIDNDGDDDGHRACRSANQNASTPAADNAVNIWKRLKKITNKVSRAQIGKPQLREEVQKQLRANAVAAVKNIILATRDARKKRGKYHKYPQDVQDKMARYAIQHGILKTTRHFSDQLGVSVSNSTVRNIVKLHNNFTPQLKEEIGRFAAGFGVEAASRHFSERLDREVRQSLVRKFKKLYVARLSDCCIKLENSGHPSTVSSKQKNIFDEKIKEEIGKYACEAGIASTVKFFLEKHTLRLKESLVRRLKKQYLDRNKSHTNGSNIPEVCQHKQSAITEETQRLFQGNDNVVHAIYTDQVYQSAPYIQTNGNLLPPQDSALHFNTINNTTNSAGFLSYQQVPSSTTSVIVNQDSISLPIFQQPEQMYSSVTPGHIIHGSVIPVPTSLASVPHSHFHFQPPVVTNTADTVRDSETSLQPEHQFQQVASSSANTSEVTVATVHVVPSLPQKQQPQTECNSSPCSLQPQAVVINESQHPSTESSYPGTVVQTVGDKITMLSTVDTGGASLMTDRDGTYALTTCIPTGEKSLYKPQAFHLPISRLDTLAMAVCRDDSQTMNDVIITIVPSSENEKSSCKDDASFQDCQKISNNTFLLEKGQQHVYQKHFSKEQSHVIPVQLQQIEHFPEGQSHKQKIHQEQPEEQQQEKHHHLSGPKVLHLQLPLLQEQEDKTLFRYKQQEELPQKAAYQQQQSYHLQQPLLIQQNDCPMLQNDQHRQILLLQPQEQPQKHLSQQNQQHSQQMQQQLLHQPVELQEPQAESVQHHKKQNLYHPQQQLLLLQPHLNQNQLHKLVHQQNQLQLLQLQQSKESMQQQKSKVHEHEKLIQIQQLVNSEQKHIVNQQKPQQLLQSQQPLFQLHLQFDLEQQKSAHEQAQQHSHHSQLYVVQEQTQEQSQQHKLQHLHQLQQEVLQLQHQELQLQHQLDHEQLYKSAQQEQPQVLHLHQQLVPNQTQKPTHQEKLQHLYQSEHQVCQLQEQLVQDQEPVDEETQQHPQQTEHRILELQEQLVQEQVQKPNDKEKQQHSHQSPHQVQQLPQQLNNEQPHQPVDEEKQEHFKQSQHQVFLLQQHLIQKQPQTPTNQEKHHHLLWPQYRVDKLQQHLVQKESQKLVSRNKCQNQHQSEHQAINLQHHLDEEQPHDRESVEQEKQQHLHLPQHQVFQVQQHLVEEQPQVPTCQEKQQNVYQSEHQVFQSQHHLVQEQQQQQLHQDKQLLHQSHHEELTQKQLAPENVQEPAHQEKSQHLHHSHHKAQALYHHKHLSQEQAQESALQEKVQQMRPHLQQPHQTLHLEHASHHEQLKKQANQQIQLLHPNLFNPQQKYDGSKTHNSHQQSLQSQQHKSNNLGEEKSLQEQKSYQSSHQKRQLEVLPYVKVTCSFEDEESTDEPDKMVIYVADASDITRETTAKEQKKNSLGNSRKENNRNKSKAGDSNSHKRGNYTLYSPEIRAELGKYAAEYGNQRAREYFKDILGHEVPESTIRSLRDKYILKCHLNSNAPDGINSVTSLGYSPRGRPLRLGKYDDIVRECIQDLMQSGEKVSKFLAIATAKQVLTQYEPELLVENGGNLKLTGAWAKSFLRRIGVQHDC</sequence>
<comment type="caution">
    <text evidence="3">The sequence shown here is derived from an EMBL/GenBank/DDBJ whole genome shotgun (WGS) entry which is preliminary data.</text>
</comment>
<feature type="region of interest" description="Disordered" evidence="2">
    <location>
        <begin position="1037"/>
        <end position="1084"/>
    </location>
</feature>
<feature type="compositionally biased region" description="Low complexity" evidence="2">
    <location>
        <begin position="1050"/>
        <end position="1071"/>
    </location>
</feature>
<feature type="compositionally biased region" description="Basic residues" evidence="2">
    <location>
        <begin position="1266"/>
        <end position="1282"/>
    </location>
</feature>
<accession>A0ABQ9IAR5</accession>
<feature type="compositionally biased region" description="Low complexity" evidence="2">
    <location>
        <begin position="1285"/>
        <end position="1295"/>
    </location>
</feature>
<feature type="region of interest" description="Disordered" evidence="2">
    <location>
        <begin position="755"/>
        <end position="774"/>
    </location>
</feature>
<feature type="compositionally biased region" description="Polar residues" evidence="2">
    <location>
        <begin position="49"/>
        <end position="58"/>
    </location>
</feature>
<reference evidence="3 4" key="1">
    <citation type="submission" date="2023-02" db="EMBL/GenBank/DDBJ databases">
        <title>LHISI_Scaffold_Assembly.</title>
        <authorList>
            <person name="Stuart O.P."/>
            <person name="Cleave R."/>
            <person name="Magrath M.J.L."/>
            <person name="Mikheyev A.S."/>
        </authorList>
    </citation>
    <scope>NUCLEOTIDE SEQUENCE [LARGE SCALE GENOMIC DNA]</scope>
    <source>
        <strain evidence="3">Daus_M_001</strain>
        <tissue evidence="3">Leg muscle</tissue>
    </source>
</reference>
<feature type="region of interest" description="Disordered" evidence="2">
    <location>
        <begin position="1"/>
        <end position="59"/>
    </location>
</feature>
<evidence type="ECO:0000313" key="4">
    <source>
        <dbReference type="Proteomes" id="UP001159363"/>
    </source>
</evidence>
<feature type="coiled-coil region" evidence="1">
    <location>
        <begin position="822"/>
        <end position="852"/>
    </location>
</feature>
<evidence type="ECO:0000313" key="3">
    <source>
        <dbReference type="EMBL" id="KAJ8893018.1"/>
    </source>
</evidence>
<proteinExistence type="predicted"/>
<feature type="compositionally biased region" description="Basic and acidic residues" evidence="2">
    <location>
        <begin position="657"/>
        <end position="669"/>
    </location>
</feature>
<feature type="region of interest" description="Disordered" evidence="2">
    <location>
        <begin position="1425"/>
        <end position="1461"/>
    </location>
</feature>
<feature type="region of interest" description="Disordered" evidence="2">
    <location>
        <begin position="657"/>
        <end position="683"/>
    </location>
</feature>
<protein>
    <submittedName>
        <fullName evidence="3">Uncharacterized protein</fullName>
    </submittedName>
</protein>
<feature type="compositionally biased region" description="Basic and acidic residues" evidence="2">
    <location>
        <begin position="10"/>
        <end position="35"/>
    </location>
</feature>
<organism evidence="3 4">
    <name type="scientific">Dryococelus australis</name>
    <dbReference type="NCBI Taxonomy" id="614101"/>
    <lineage>
        <taxon>Eukaryota</taxon>
        <taxon>Metazoa</taxon>
        <taxon>Ecdysozoa</taxon>
        <taxon>Arthropoda</taxon>
        <taxon>Hexapoda</taxon>
        <taxon>Insecta</taxon>
        <taxon>Pterygota</taxon>
        <taxon>Neoptera</taxon>
        <taxon>Polyneoptera</taxon>
        <taxon>Phasmatodea</taxon>
        <taxon>Verophasmatodea</taxon>
        <taxon>Anareolatae</taxon>
        <taxon>Phasmatidae</taxon>
        <taxon>Eurycanthinae</taxon>
        <taxon>Dryococelus</taxon>
    </lineage>
</organism>
<evidence type="ECO:0000256" key="1">
    <source>
        <dbReference type="SAM" id="Coils"/>
    </source>
</evidence>
<keyword evidence="1" id="KW-0175">Coiled coil</keyword>
<name>A0ABQ9IAR5_9NEOP</name>
<keyword evidence="4" id="KW-1185">Reference proteome</keyword>